<evidence type="ECO:0000313" key="3">
    <source>
        <dbReference type="Proteomes" id="UP000220246"/>
    </source>
</evidence>
<dbReference type="Proteomes" id="UP000220246">
    <property type="component" value="Unassembled WGS sequence"/>
</dbReference>
<dbReference type="EMBL" id="PDEA01000001">
    <property type="protein sequence ID" value="PEH88731.1"/>
    <property type="molecule type" value="Genomic_DNA"/>
</dbReference>
<evidence type="ECO:0000259" key="1">
    <source>
        <dbReference type="Pfam" id="PF01323"/>
    </source>
</evidence>
<dbReference type="GO" id="GO:0016491">
    <property type="term" value="F:oxidoreductase activity"/>
    <property type="evidence" value="ECO:0007669"/>
    <property type="project" value="InterPro"/>
</dbReference>
<sequence>MACTQLPLAWIALPAHRCLGCTPTGERPERSYKFAMRFTNQIARHPQRAPTGAAMPATVRIDMVSDTTCPWCAIALFNLLHALRSLEGEIQAKLHLQPLELHPSVKAAGEIRAQYLQQHQRPARAALQPCWADIRLHGLAIQLEMGPQEPRMLYNTLDAHRLLQWADNQGQDHQLVLAQQLVHGYFGQGANIADHQVLADAAVAAGLSREAALAYLAAGDDIQAVREAQSFYRGMGIQTVPTFIFNHRQLLRGNQAPEAFVRALRYIAAAGAPPSMV</sequence>
<dbReference type="PANTHER" id="PTHR13887">
    <property type="entry name" value="GLUTATHIONE S-TRANSFERASE KAPPA"/>
    <property type="match status" value="1"/>
</dbReference>
<gene>
    <name evidence="2" type="ORF">CRM82_09050</name>
</gene>
<dbReference type="OrthoDB" id="9799122at2"/>
<keyword evidence="3" id="KW-1185">Reference proteome</keyword>
<dbReference type="Pfam" id="PF01323">
    <property type="entry name" value="DSBA"/>
    <property type="match status" value="1"/>
</dbReference>
<dbReference type="STRING" id="1219032.GCA_001515545_02789"/>
<accession>A0A2A7UU60</accession>
<protein>
    <submittedName>
        <fullName evidence="2">DsbA family oxidoreductase</fullName>
    </submittedName>
</protein>
<comment type="caution">
    <text evidence="2">The sequence shown here is derived from an EMBL/GenBank/DDBJ whole genome shotgun (WGS) entry which is preliminary data.</text>
</comment>
<evidence type="ECO:0000313" key="2">
    <source>
        <dbReference type="EMBL" id="PEH88731.1"/>
    </source>
</evidence>
<dbReference type="InterPro" id="IPR036249">
    <property type="entry name" value="Thioredoxin-like_sf"/>
</dbReference>
<organism evidence="2 3">
    <name type="scientific">Comamonas terrigena</name>
    <dbReference type="NCBI Taxonomy" id="32013"/>
    <lineage>
        <taxon>Bacteria</taxon>
        <taxon>Pseudomonadati</taxon>
        <taxon>Pseudomonadota</taxon>
        <taxon>Betaproteobacteria</taxon>
        <taxon>Burkholderiales</taxon>
        <taxon>Comamonadaceae</taxon>
        <taxon>Comamonas</taxon>
    </lineage>
</organism>
<reference evidence="3" key="1">
    <citation type="submission" date="2017-09" db="EMBL/GenBank/DDBJ databases">
        <title>FDA dAtabase for Regulatory Grade micrObial Sequences (FDA-ARGOS): Supporting development and validation of Infectious Disease Dx tests.</title>
        <authorList>
            <person name="Minogue T."/>
            <person name="Wolcott M."/>
            <person name="Wasieloski L."/>
            <person name="Aguilar W."/>
            <person name="Moore D."/>
            <person name="Tallon L."/>
            <person name="Sadzewicz L."/>
            <person name="Ott S."/>
            <person name="Zhao X."/>
            <person name="Nagaraj S."/>
            <person name="Vavikolanu K."/>
            <person name="Aluvathingal J."/>
            <person name="Nadendla S."/>
            <person name="Sichtig H."/>
        </authorList>
    </citation>
    <scope>NUCLEOTIDE SEQUENCE [LARGE SCALE GENOMIC DNA]</scope>
    <source>
        <strain evidence="3">FDAARGOS_394</strain>
    </source>
</reference>
<dbReference type="SUPFAM" id="SSF52833">
    <property type="entry name" value="Thioredoxin-like"/>
    <property type="match status" value="1"/>
</dbReference>
<dbReference type="Gene3D" id="3.40.30.10">
    <property type="entry name" value="Glutaredoxin"/>
    <property type="match status" value="1"/>
</dbReference>
<feature type="domain" description="DSBA-like thioredoxin" evidence="1">
    <location>
        <begin position="61"/>
        <end position="264"/>
    </location>
</feature>
<dbReference type="PANTHER" id="PTHR13887:SF41">
    <property type="entry name" value="THIOREDOXIN SUPERFAMILY PROTEIN"/>
    <property type="match status" value="1"/>
</dbReference>
<name>A0A2A7UU60_COMTR</name>
<dbReference type="AlphaFoldDB" id="A0A2A7UU60"/>
<proteinExistence type="predicted"/>
<dbReference type="CDD" id="cd03024">
    <property type="entry name" value="DsbA_FrnE"/>
    <property type="match status" value="1"/>
</dbReference>
<dbReference type="InterPro" id="IPR001853">
    <property type="entry name" value="DSBA-like_thioredoxin_dom"/>
</dbReference>